<dbReference type="Proteomes" id="UP000061660">
    <property type="component" value="Chromosome"/>
</dbReference>
<dbReference type="AlphaFoldDB" id="A0A0U2N229"/>
<organism evidence="1 2">
    <name type="scientific">Paenibacillus naphthalenovorans</name>
    <dbReference type="NCBI Taxonomy" id="162209"/>
    <lineage>
        <taxon>Bacteria</taxon>
        <taxon>Bacillati</taxon>
        <taxon>Bacillota</taxon>
        <taxon>Bacilli</taxon>
        <taxon>Bacillales</taxon>
        <taxon>Paenibacillaceae</taxon>
        <taxon>Paenibacillus</taxon>
    </lineage>
</organism>
<sequence>MTSAQAIKQLVTFRIETEEFGLPITDVYEIIFVPQVTSIAKAPESIVGVINLRGEIIPVIDLRIQFLKEPIKSKKQRIIITRSQGRVIGLLVDEVKEVLRIDENSLEPVPDTIVTTQTAYMGAICKMDNRLIILLHLDHLLNKLEINFIINEVEKREENIP</sequence>
<dbReference type="EMBL" id="CP013652">
    <property type="protein sequence ID" value="ALS25103.1"/>
    <property type="molecule type" value="Genomic_DNA"/>
</dbReference>
<dbReference type="SUPFAM" id="SSF50341">
    <property type="entry name" value="CheW-like"/>
    <property type="match status" value="1"/>
</dbReference>
<keyword evidence="2" id="KW-1185">Reference proteome</keyword>
<dbReference type="PROSITE" id="PS50851">
    <property type="entry name" value="CHEW"/>
    <property type="match status" value="1"/>
</dbReference>
<protein>
    <submittedName>
        <fullName evidence="1">CheW-like domain-containing protein</fullName>
    </submittedName>
</protein>
<name>A0A0U2N229_9BACL</name>
<dbReference type="PANTHER" id="PTHR22617:SF23">
    <property type="entry name" value="CHEMOTAXIS PROTEIN CHEW"/>
    <property type="match status" value="1"/>
</dbReference>
<dbReference type="Gene3D" id="2.30.30.40">
    <property type="entry name" value="SH3 Domains"/>
    <property type="match status" value="1"/>
</dbReference>
<evidence type="ECO:0000313" key="2">
    <source>
        <dbReference type="Proteomes" id="UP000061660"/>
    </source>
</evidence>
<dbReference type="InterPro" id="IPR039315">
    <property type="entry name" value="CheW"/>
</dbReference>
<accession>A0A0U2N229</accession>
<dbReference type="InterPro" id="IPR002545">
    <property type="entry name" value="CheW-lke_dom"/>
</dbReference>
<dbReference type="GO" id="GO:0006935">
    <property type="term" value="P:chemotaxis"/>
    <property type="evidence" value="ECO:0007669"/>
    <property type="project" value="InterPro"/>
</dbReference>
<dbReference type="PANTHER" id="PTHR22617">
    <property type="entry name" value="CHEMOTAXIS SENSOR HISTIDINE KINASE-RELATED"/>
    <property type="match status" value="1"/>
</dbReference>
<gene>
    <name evidence="1" type="ORF">IJ22_48410</name>
</gene>
<dbReference type="Gene3D" id="2.40.50.180">
    <property type="entry name" value="CheA-289, Domain 4"/>
    <property type="match status" value="1"/>
</dbReference>
<dbReference type="OrthoDB" id="9794382at2"/>
<dbReference type="Pfam" id="PF01584">
    <property type="entry name" value="CheW"/>
    <property type="match status" value="1"/>
</dbReference>
<dbReference type="GO" id="GO:0007165">
    <property type="term" value="P:signal transduction"/>
    <property type="evidence" value="ECO:0007669"/>
    <property type="project" value="InterPro"/>
</dbReference>
<reference evidence="2" key="1">
    <citation type="submission" date="2015-12" db="EMBL/GenBank/DDBJ databases">
        <title>Complete genome sequences of two moderately thermophilic Paenibacillus species.</title>
        <authorList>
            <person name="Butler R.III."/>
            <person name="Wang J."/>
            <person name="Stark B.C."/>
            <person name="Pombert J.-F."/>
        </authorList>
    </citation>
    <scope>NUCLEOTIDE SEQUENCE [LARGE SCALE GENOMIC DNA]</scope>
    <source>
        <strain evidence="2">32O-Y</strain>
    </source>
</reference>
<reference evidence="1 2" key="2">
    <citation type="journal article" date="2016" name="Genome Announc.">
        <title>Complete Genome Sequences of Two Interactive Moderate Thermophiles, Paenibacillus napthalenovorans 32O-Y and Paenibacillus sp. 32O-W.</title>
        <authorList>
            <person name="Butler R.R.III."/>
            <person name="Wang J."/>
            <person name="Stark B.C."/>
            <person name="Pombert J.F."/>
        </authorList>
    </citation>
    <scope>NUCLEOTIDE SEQUENCE [LARGE SCALE GENOMIC DNA]</scope>
    <source>
        <strain evidence="1 2">32O-Y</strain>
    </source>
</reference>
<dbReference type="RefSeq" id="WP_062410543.1">
    <property type="nucleotide sequence ID" value="NZ_BJCS01000009.1"/>
</dbReference>
<dbReference type="InterPro" id="IPR036061">
    <property type="entry name" value="CheW-like_dom_sf"/>
</dbReference>
<evidence type="ECO:0000313" key="1">
    <source>
        <dbReference type="EMBL" id="ALS25103.1"/>
    </source>
</evidence>
<dbReference type="SMART" id="SM00260">
    <property type="entry name" value="CheW"/>
    <property type="match status" value="1"/>
</dbReference>
<dbReference type="GO" id="GO:0005829">
    <property type="term" value="C:cytosol"/>
    <property type="evidence" value="ECO:0007669"/>
    <property type="project" value="TreeGrafter"/>
</dbReference>
<proteinExistence type="predicted"/>
<dbReference type="PATRIC" id="fig|162209.4.peg.5110"/>
<dbReference type="KEGG" id="pnp:IJ22_48410"/>
<dbReference type="STRING" id="162209.IJ22_48410"/>